<feature type="transmembrane region" description="Helical" evidence="1">
    <location>
        <begin position="30"/>
        <end position="52"/>
    </location>
</feature>
<evidence type="ECO:0000256" key="1">
    <source>
        <dbReference type="SAM" id="Phobius"/>
    </source>
</evidence>
<name>A7B3K0_MEDG7</name>
<reference evidence="2 3" key="1">
    <citation type="submission" date="2007-04" db="EMBL/GenBank/DDBJ databases">
        <authorList>
            <person name="Fulton L."/>
            <person name="Clifton S."/>
            <person name="Fulton B."/>
            <person name="Xu J."/>
            <person name="Minx P."/>
            <person name="Pepin K.H."/>
            <person name="Johnson M."/>
            <person name="Thiruvilangam P."/>
            <person name="Bhonagiri V."/>
            <person name="Nash W.E."/>
            <person name="Mardis E.R."/>
            <person name="Wilson R.K."/>
        </authorList>
    </citation>
    <scope>NUCLEOTIDE SEQUENCE [LARGE SCALE GENOMIC DNA]</scope>
    <source>
        <strain evidence="2 3">ATCC 29149</strain>
    </source>
</reference>
<protein>
    <submittedName>
        <fullName evidence="2">Uncharacterized protein</fullName>
    </submittedName>
</protein>
<keyword evidence="1" id="KW-1133">Transmembrane helix</keyword>
<gene>
    <name evidence="2" type="ORF">RUMGNA_02131</name>
</gene>
<keyword evidence="1" id="KW-0472">Membrane</keyword>
<dbReference type="PaxDb" id="411470-RUMGNA_02131"/>
<proteinExistence type="predicted"/>
<sequence>MKSITCPAYGNQYSAFLHLRPPESAKCNPIILHLTVCHSAMGLIVILNYKLLYINTGMLMKW</sequence>
<comment type="caution">
    <text evidence="2">The sequence shown here is derived from an EMBL/GenBank/DDBJ whole genome shotgun (WGS) entry which is preliminary data.</text>
</comment>
<dbReference type="EMBL" id="AAYG02000016">
    <property type="protein sequence ID" value="EDN77527.1"/>
    <property type="molecule type" value="Genomic_DNA"/>
</dbReference>
<reference evidence="2 3" key="2">
    <citation type="submission" date="2007-06" db="EMBL/GenBank/DDBJ databases">
        <title>Draft genome sequence of Ruminococcus gnavus (ATCC 29149).</title>
        <authorList>
            <person name="Sudarsanam P."/>
            <person name="Ley R."/>
            <person name="Guruge J."/>
            <person name="Turnbaugh P.J."/>
            <person name="Mahowald M."/>
            <person name="Liep D."/>
            <person name="Gordon J."/>
        </authorList>
    </citation>
    <scope>NUCLEOTIDE SEQUENCE [LARGE SCALE GENOMIC DNA]</scope>
    <source>
        <strain evidence="2 3">ATCC 29149</strain>
    </source>
</reference>
<dbReference type="AlphaFoldDB" id="A7B3K0"/>
<evidence type="ECO:0000313" key="3">
    <source>
        <dbReference type="Proteomes" id="UP000004410"/>
    </source>
</evidence>
<accession>A7B3K0</accession>
<organism evidence="2 3">
    <name type="scientific">Mediterraneibacter gnavus (strain ATCC 29149 / DSM 114966 / JCM 6515 / VPI C7-9)</name>
    <name type="common">Ruminococcus gnavus</name>
    <dbReference type="NCBI Taxonomy" id="411470"/>
    <lineage>
        <taxon>Bacteria</taxon>
        <taxon>Bacillati</taxon>
        <taxon>Bacillota</taxon>
        <taxon>Clostridia</taxon>
        <taxon>Lachnospirales</taxon>
        <taxon>Lachnospiraceae</taxon>
        <taxon>Mediterraneibacter</taxon>
    </lineage>
</organism>
<evidence type="ECO:0000313" key="2">
    <source>
        <dbReference type="EMBL" id="EDN77527.1"/>
    </source>
</evidence>
<dbReference type="Proteomes" id="UP000004410">
    <property type="component" value="Unassembled WGS sequence"/>
</dbReference>
<keyword evidence="1" id="KW-0812">Transmembrane</keyword>